<evidence type="ECO:0000256" key="13">
    <source>
        <dbReference type="ARBA" id="ARBA00056782"/>
    </source>
</evidence>
<keyword evidence="6 19" id="KW-0547">Nucleotide-binding</keyword>
<keyword evidence="9 19" id="KW-0573">Peptidoglycan synthesis</keyword>
<evidence type="ECO:0000256" key="3">
    <source>
        <dbReference type="ARBA" id="ARBA00022490"/>
    </source>
</evidence>
<evidence type="ECO:0000256" key="5">
    <source>
        <dbReference type="ARBA" id="ARBA00022618"/>
    </source>
</evidence>
<dbReference type="GO" id="GO:0005737">
    <property type="term" value="C:cytoplasm"/>
    <property type="evidence" value="ECO:0007669"/>
    <property type="project" value="UniProtKB-SubCell"/>
</dbReference>
<evidence type="ECO:0000259" key="23">
    <source>
        <dbReference type="Pfam" id="PF08245"/>
    </source>
</evidence>
<comment type="subcellular location">
    <subcellularLocation>
        <location evidence="19 20">Cytoplasm</location>
    </subcellularLocation>
</comment>
<keyword evidence="7 19" id="KW-0067">ATP-binding</keyword>
<dbReference type="HAMAP" id="MF_00208">
    <property type="entry name" value="MurE"/>
    <property type="match status" value="1"/>
</dbReference>
<feature type="binding site" evidence="19">
    <location>
        <position position="156"/>
    </location>
    <ligand>
        <name>UDP-N-acetyl-alpha-D-muramoyl-L-alanyl-D-glutamate</name>
        <dbReference type="ChEBI" id="CHEBI:83900"/>
    </ligand>
</feature>
<dbReference type="InterPro" id="IPR000713">
    <property type="entry name" value="Mur_ligase_N"/>
</dbReference>
<feature type="binding site" evidence="19">
    <location>
        <position position="465"/>
    </location>
    <ligand>
        <name>meso-2,6-diaminopimelate</name>
        <dbReference type="ChEBI" id="CHEBI:57791"/>
    </ligand>
</feature>
<keyword evidence="10 19" id="KW-0131">Cell cycle</keyword>
<comment type="function">
    <text evidence="13 19">Catalyzes the addition of meso-diaminopimelic acid to the nucleotide precursor UDP-N-acetylmuramoyl-L-alanyl-D-glutamate (UMAG) in the biosynthesis of bacterial cell-wall peptidoglycan.</text>
</comment>
<protein>
    <recommendedName>
        <fullName evidence="15 19">UDP-N-acetylmuramoyl-L-alanyl-D-glutamate--2,6-diaminopimelate ligase</fullName>
        <ecNumber evidence="14 19">6.3.2.13</ecNumber>
    </recommendedName>
    <alternativeName>
        <fullName evidence="16 19">Meso-A2pm-adding enzyme</fullName>
    </alternativeName>
    <alternativeName>
        <fullName evidence="17 19">Meso-diaminopimelate-adding enzyme</fullName>
    </alternativeName>
    <alternativeName>
        <fullName evidence="18 19">UDP-MurNAc-L-Ala-D-Glu:meso-diaminopimelate ligase</fullName>
    </alternativeName>
    <alternativeName>
        <fullName evidence="19">UDP-MurNAc-tripeptide synthetase</fullName>
    </alternativeName>
    <alternativeName>
        <fullName evidence="19">UDP-N-acetylmuramyl-tripeptide synthetase</fullName>
    </alternativeName>
</protein>
<evidence type="ECO:0000256" key="1">
    <source>
        <dbReference type="ARBA" id="ARBA00004752"/>
    </source>
</evidence>
<dbReference type="NCBIfam" id="NF001126">
    <property type="entry name" value="PRK00139.1-4"/>
    <property type="match status" value="1"/>
</dbReference>
<evidence type="ECO:0000256" key="8">
    <source>
        <dbReference type="ARBA" id="ARBA00022960"/>
    </source>
</evidence>
<dbReference type="GO" id="GO:0051301">
    <property type="term" value="P:cell division"/>
    <property type="evidence" value="ECO:0007669"/>
    <property type="project" value="UniProtKB-KW"/>
</dbReference>
<dbReference type="GO" id="GO:0071555">
    <property type="term" value="P:cell wall organization"/>
    <property type="evidence" value="ECO:0007669"/>
    <property type="project" value="UniProtKB-KW"/>
</dbReference>
<sequence>MKIKDLFAGLHVELCTDELSEVTSVTVDSREVLDGSLFVALSGANVDGHIFIEEAINKGATAVVVNRSFMKNNKIVSNLRSKLIITKDTNKILGILASRFYNNPTGKLKVVGVTGTNGKTTVTHLIAKLLRDKKSKVGILGTMGHNTGDATYAAKNTTPNALETQKMAHELLVSGGEYLCMEVSSHAVANHRVKGTDYDIAVFTNITQDHLDFHKTFENYRLVKGMFITSLGTQGEKNGKGKMVILNGDDPNYSYFQSVSLCTLITYGIDGDFDVAAHNIEISLKCTKFSLKTWKGNIEIETKLVGKFGVYNCLAAISVALIEGMSLIEIQKAFRNIDGVSGRFERVRSNGDFVVIVDYAHTPDGLENVLKTATIIKQNRIILVFGCGGDRDKGKRPIMAQIAEKYADFSIVTNDNPRNEDPEKIIDDIIGGFKDSKYEIILDRKKAIEKAVKFAQKGDIILIVGKGHETYQIIGDKTYEFNDKSVAEYIIRELDLNEIDSK</sequence>
<dbReference type="GO" id="GO:0009252">
    <property type="term" value="P:peptidoglycan biosynthetic process"/>
    <property type="evidence" value="ECO:0007669"/>
    <property type="project" value="UniProtKB-UniRule"/>
</dbReference>
<comment type="PTM">
    <text evidence="19">Carboxylation is probably crucial for Mg(2+) binding and, consequently, for the gamma-phosphate positioning of ATP.</text>
</comment>
<dbReference type="GO" id="GO:0000287">
    <property type="term" value="F:magnesium ion binding"/>
    <property type="evidence" value="ECO:0007669"/>
    <property type="project" value="UniProtKB-UniRule"/>
</dbReference>
<keyword evidence="3 19" id="KW-0963">Cytoplasm</keyword>
<evidence type="ECO:0000256" key="12">
    <source>
        <dbReference type="ARBA" id="ARBA00050251"/>
    </source>
</evidence>
<keyword evidence="19" id="KW-0460">Magnesium</keyword>
<dbReference type="Proteomes" id="UP000516160">
    <property type="component" value="Chromosome"/>
</dbReference>
<dbReference type="Pfam" id="PF02875">
    <property type="entry name" value="Mur_ligase_C"/>
    <property type="match status" value="1"/>
</dbReference>
<comment type="caution">
    <text evidence="19">Lacks conserved residue(s) required for the propagation of feature annotation.</text>
</comment>
<comment type="similarity">
    <text evidence="2 19">Belongs to the MurCDEF family. MurE subfamily.</text>
</comment>
<feature type="domain" description="Mur ligase C-terminal" evidence="22">
    <location>
        <begin position="342"/>
        <end position="467"/>
    </location>
</feature>
<dbReference type="SUPFAM" id="SSF53623">
    <property type="entry name" value="MurD-like peptide ligases, catalytic domain"/>
    <property type="match status" value="1"/>
</dbReference>
<evidence type="ECO:0000256" key="17">
    <source>
        <dbReference type="ARBA" id="ARBA00076158"/>
    </source>
</evidence>
<evidence type="ECO:0000256" key="10">
    <source>
        <dbReference type="ARBA" id="ARBA00023306"/>
    </source>
</evidence>
<feature type="modified residue" description="N6-carboxylysine" evidence="19">
    <location>
        <position position="224"/>
    </location>
</feature>
<feature type="binding site" evidence="19">
    <location>
        <position position="184"/>
    </location>
    <ligand>
        <name>UDP-N-acetyl-alpha-D-muramoyl-L-alanyl-D-glutamate</name>
        <dbReference type="ChEBI" id="CHEBI:83900"/>
    </ligand>
</feature>
<dbReference type="Pfam" id="PF01225">
    <property type="entry name" value="Mur_ligase"/>
    <property type="match status" value="1"/>
</dbReference>
<dbReference type="InterPro" id="IPR018109">
    <property type="entry name" value="Folylpolyglutamate_synth_CS"/>
</dbReference>
<dbReference type="Gene3D" id="3.40.1190.10">
    <property type="entry name" value="Mur-like, catalytic domain"/>
    <property type="match status" value="1"/>
</dbReference>
<evidence type="ECO:0000256" key="14">
    <source>
        <dbReference type="ARBA" id="ARBA00066633"/>
    </source>
</evidence>
<dbReference type="Gene3D" id="3.90.190.20">
    <property type="entry name" value="Mur ligase, C-terminal domain"/>
    <property type="match status" value="1"/>
</dbReference>
<feature type="domain" description="Mur ligase central" evidence="23">
    <location>
        <begin position="113"/>
        <end position="320"/>
    </location>
</feature>
<evidence type="ECO:0000256" key="18">
    <source>
        <dbReference type="ARBA" id="ARBA00081560"/>
    </source>
</evidence>
<dbReference type="GO" id="GO:0008360">
    <property type="term" value="P:regulation of cell shape"/>
    <property type="evidence" value="ECO:0007669"/>
    <property type="project" value="UniProtKB-KW"/>
</dbReference>
<dbReference type="GO" id="GO:0008765">
    <property type="term" value="F:UDP-N-acetylmuramoylalanyl-D-glutamate-2,6-diaminopimelate ligase activity"/>
    <property type="evidence" value="ECO:0007669"/>
    <property type="project" value="UniProtKB-UniRule"/>
</dbReference>
<dbReference type="UniPathway" id="UPA00219"/>
<evidence type="ECO:0000256" key="11">
    <source>
        <dbReference type="ARBA" id="ARBA00023316"/>
    </source>
</evidence>
<dbReference type="EMBL" id="CP058559">
    <property type="protein sequence ID" value="QNO16301.1"/>
    <property type="molecule type" value="Genomic_DNA"/>
</dbReference>
<evidence type="ECO:0000256" key="15">
    <source>
        <dbReference type="ARBA" id="ARBA00072883"/>
    </source>
</evidence>
<dbReference type="InterPro" id="IPR036615">
    <property type="entry name" value="Mur_ligase_C_dom_sf"/>
</dbReference>
<dbReference type="FunFam" id="3.90.190.20:FF:000006">
    <property type="entry name" value="UDP-N-acetylmuramoyl-L-alanyl-D-glutamate--2,6-diaminopimelate ligase"/>
    <property type="match status" value="1"/>
</dbReference>
<evidence type="ECO:0000256" key="7">
    <source>
        <dbReference type="ARBA" id="ARBA00022840"/>
    </source>
</evidence>
<dbReference type="GO" id="GO:0004326">
    <property type="term" value="F:tetrahydrofolylpolyglutamate synthase activity"/>
    <property type="evidence" value="ECO:0007669"/>
    <property type="project" value="InterPro"/>
</dbReference>
<organism evidence="24 25">
    <name type="scientific">Alkalicella caledoniensis</name>
    <dbReference type="NCBI Taxonomy" id="2731377"/>
    <lineage>
        <taxon>Bacteria</taxon>
        <taxon>Bacillati</taxon>
        <taxon>Bacillota</taxon>
        <taxon>Clostridia</taxon>
        <taxon>Eubacteriales</taxon>
        <taxon>Proteinivoracaceae</taxon>
        <taxon>Alkalicella</taxon>
    </lineage>
</organism>
<proteinExistence type="inferred from homology"/>
<evidence type="ECO:0000259" key="22">
    <source>
        <dbReference type="Pfam" id="PF02875"/>
    </source>
</evidence>
<evidence type="ECO:0000256" key="6">
    <source>
        <dbReference type="ARBA" id="ARBA00022741"/>
    </source>
</evidence>
<feature type="binding site" evidence="19">
    <location>
        <position position="391"/>
    </location>
    <ligand>
        <name>meso-2,6-diaminopimelate</name>
        <dbReference type="ChEBI" id="CHEBI:57791"/>
    </ligand>
</feature>
<name>A0A7G9WC89_ALKCA</name>
<dbReference type="AlphaFoldDB" id="A0A7G9WC89"/>
<dbReference type="EC" id="6.3.2.13" evidence="14 19"/>
<evidence type="ECO:0000313" key="25">
    <source>
        <dbReference type="Proteomes" id="UP000516160"/>
    </source>
</evidence>
<comment type="catalytic activity">
    <reaction evidence="12 19">
        <text>UDP-N-acetyl-alpha-D-muramoyl-L-alanyl-D-glutamate + meso-2,6-diaminopimelate + ATP = UDP-N-acetyl-alpha-D-muramoyl-L-alanyl-gamma-D-glutamyl-meso-2,6-diaminopimelate + ADP + phosphate + H(+)</text>
        <dbReference type="Rhea" id="RHEA:23676"/>
        <dbReference type="ChEBI" id="CHEBI:15378"/>
        <dbReference type="ChEBI" id="CHEBI:30616"/>
        <dbReference type="ChEBI" id="CHEBI:43474"/>
        <dbReference type="ChEBI" id="CHEBI:57791"/>
        <dbReference type="ChEBI" id="CHEBI:83900"/>
        <dbReference type="ChEBI" id="CHEBI:83905"/>
        <dbReference type="ChEBI" id="CHEBI:456216"/>
        <dbReference type="EC" id="6.3.2.13"/>
    </reaction>
</comment>
<accession>A0A7G9WC89</accession>
<evidence type="ECO:0000256" key="20">
    <source>
        <dbReference type="RuleBase" id="RU004135"/>
    </source>
</evidence>
<dbReference type="RefSeq" id="WP_213166693.1">
    <property type="nucleotide sequence ID" value="NZ_CP058559.1"/>
</dbReference>
<dbReference type="Pfam" id="PF08245">
    <property type="entry name" value="Mur_ligase_M"/>
    <property type="match status" value="1"/>
</dbReference>
<dbReference type="InterPro" id="IPR013221">
    <property type="entry name" value="Mur_ligase_cen"/>
</dbReference>
<dbReference type="SUPFAM" id="SSF53244">
    <property type="entry name" value="MurD-like peptide ligases, peptide-binding domain"/>
    <property type="match status" value="1"/>
</dbReference>
<dbReference type="GO" id="GO:0005524">
    <property type="term" value="F:ATP binding"/>
    <property type="evidence" value="ECO:0007669"/>
    <property type="project" value="UniProtKB-UniRule"/>
</dbReference>
<keyword evidence="25" id="KW-1185">Reference proteome</keyword>
<dbReference type="SUPFAM" id="SSF63418">
    <property type="entry name" value="MurE/MurF N-terminal domain"/>
    <property type="match status" value="1"/>
</dbReference>
<dbReference type="Gene3D" id="3.40.1390.10">
    <property type="entry name" value="MurE/MurF, N-terminal domain"/>
    <property type="match status" value="1"/>
</dbReference>
<feature type="binding site" evidence="19">
    <location>
        <begin position="415"/>
        <end position="418"/>
    </location>
    <ligand>
        <name>meso-2,6-diaminopimelate</name>
        <dbReference type="ChEBI" id="CHEBI:57791"/>
    </ligand>
</feature>
<reference evidence="24 25" key="1">
    <citation type="submission" date="2020-07" db="EMBL/GenBank/DDBJ databases">
        <title>Alkalicella. sp. LB2 genome.</title>
        <authorList>
            <person name="Postec A."/>
            <person name="Quemeneur M."/>
        </authorList>
    </citation>
    <scope>NUCLEOTIDE SEQUENCE [LARGE SCALE GENOMIC DNA]</scope>
    <source>
        <strain evidence="24 25">LB2</strain>
    </source>
</reference>
<dbReference type="InterPro" id="IPR005761">
    <property type="entry name" value="UDP-N-AcMur-Glu-dNH2Pim_ligase"/>
</dbReference>
<feature type="short sequence motif" description="Meso-diaminopimelate recognition motif" evidence="19">
    <location>
        <begin position="415"/>
        <end position="418"/>
    </location>
</feature>
<feature type="binding site" evidence="19">
    <location>
        <position position="469"/>
    </location>
    <ligand>
        <name>meso-2,6-diaminopimelate</name>
        <dbReference type="ChEBI" id="CHEBI:57791"/>
    </ligand>
</feature>
<dbReference type="InterPro" id="IPR035911">
    <property type="entry name" value="MurE/MurF_N"/>
</dbReference>
<dbReference type="PROSITE" id="PS01011">
    <property type="entry name" value="FOLYLPOLYGLU_SYNT_1"/>
    <property type="match status" value="1"/>
</dbReference>
<keyword evidence="4 19" id="KW-0436">Ligase</keyword>
<dbReference type="PANTHER" id="PTHR23135">
    <property type="entry name" value="MUR LIGASE FAMILY MEMBER"/>
    <property type="match status" value="1"/>
</dbReference>
<feature type="binding site" evidence="19">
    <location>
        <position position="192"/>
    </location>
    <ligand>
        <name>UDP-N-acetyl-alpha-D-muramoyl-L-alanyl-D-glutamate</name>
        <dbReference type="ChEBI" id="CHEBI:83900"/>
    </ligand>
</feature>
<evidence type="ECO:0000256" key="16">
    <source>
        <dbReference type="ARBA" id="ARBA00075482"/>
    </source>
</evidence>
<feature type="binding site" evidence="19">
    <location>
        <begin position="115"/>
        <end position="121"/>
    </location>
    <ligand>
        <name>ATP</name>
        <dbReference type="ChEBI" id="CHEBI:30616"/>
    </ligand>
</feature>
<dbReference type="InterPro" id="IPR004101">
    <property type="entry name" value="Mur_ligase_C"/>
</dbReference>
<evidence type="ECO:0000256" key="4">
    <source>
        <dbReference type="ARBA" id="ARBA00022598"/>
    </source>
</evidence>
<feature type="domain" description="Mur ligase N-terminal catalytic" evidence="21">
    <location>
        <begin position="21"/>
        <end position="101"/>
    </location>
</feature>
<evidence type="ECO:0000256" key="19">
    <source>
        <dbReference type="HAMAP-Rule" id="MF_00208"/>
    </source>
</evidence>
<feature type="binding site" evidence="19">
    <location>
        <position position="29"/>
    </location>
    <ligand>
        <name>UDP-N-acetyl-alpha-D-muramoyl-L-alanyl-D-glutamate</name>
        <dbReference type="ChEBI" id="CHEBI:83900"/>
    </ligand>
</feature>
<keyword evidence="8 19" id="KW-0133">Cell shape</keyword>
<evidence type="ECO:0000256" key="9">
    <source>
        <dbReference type="ARBA" id="ARBA00022984"/>
    </source>
</evidence>
<dbReference type="KEGG" id="acae:HYG86_16745"/>
<gene>
    <name evidence="19" type="primary">murE</name>
    <name evidence="24" type="ORF">HYG86_16745</name>
</gene>
<keyword evidence="5 19" id="KW-0132">Cell division</keyword>
<feature type="binding site" evidence="19">
    <location>
        <begin position="157"/>
        <end position="158"/>
    </location>
    <ligand>
        <name>UDP-N-acetyl-alpha-D-muramoyl-L-alanyl-D-glutamate</name>
        <dbReference type="ChEBI" id="CHEBI:83900"/>
    </ligand>
</feature>
<dbReference type="PANTHER" id="PTHR23135:SF4">
    <property type="entry name" value="UDP-N-ACETYLMURAMOYL-L-ALANYL-D-GLUTAMATE--2,6-DIAMINOPIMELATE LIGASE MURE HOMOLOG, CHLOROPLASTIC"/>
    <property type="match status" value="1"/>
</dbReference>
<comment type="pathway">
    <text evidence="1 19 20">Cell wall biogenesis; peptidoglycan biosynthesis.</text>
</comment>
<evidence type="ECO:0000259" key="21">
    <source>
        <dbReference type="Pfam" id="PF01225"/>
    </source>
</evidence>
<evidence type="ECO:0000313" key="24">
    <source>
        <dbReference type="EMBL" id="QNO16301.1"/>
    </source>
</evidence>
<dbReference type="InterPro" id="IPR036565">
    <property type="entry name" value="Mur-like_cat_sf"/>
</dbReference>
<evidence type="ECO:0000256" key="2">
    <source>
        <dbReference type="ARBA" id="ARBA00005898"/>
    </source>
</evidence>
<keyword evidence="11 19" id="KW-0961">Cell wall biogenesis/degradation</keyword>
<dbReference type="NCBIfam" id="TIGR01085">
    <property type="entry name" value="murE"/>
    <property type="match status" value="1"/>
</dbReference>
<comment type="cofactor">
    <cofactor evidence="19">
        <name>Mg(2+)</name>
        <dbReference type="ChEBI" id="CHEBI:18420"/>
    </cofactor>
</comment>